<protein>
    <submittedName>
        <fullName evidence="1">Uncharacterized protein</fullName>
    </submittedName>
</protein>
<evidence type="ECO:0000313" key="2">
    <source>
        <dbReference type="Proteomes" id="UP000094527"/>
    </source>
</evidence>
<organism evidence="1 2">
    <name type="scientific">Orchesella cincta</name>
    <name type="common">Springtail</name>
    <name type="synonym">Podura cincta</name>
    <dbReference type="NCBI Taxonomy" id="48709"/>
    <lineage>
        <taxon>Eukaryota</taxon>
        <taxon>Metazoa</taxon>
        <taxon>Ecdysozoa</taxon>
        <taxon>Arthropoda</taxon>
        <taxon>Hexapoda</taxon>
        <taxon>Collembola</taxon>
        <taxon>Entomobryomorpha</taxon>
        <taxon>Entomobryoidea</taxon>
        <taxon>Orchesellidae</taxon>
        <taxon>Orchesellinae</taxon>
        <taxon>Orchesella</taxon>
    </lineage>
</organism>
<sequence length="74" mass="8245">MDEVFVRVGELADRHNQSMATTATSSKATGISALPTQLQSEHVTVADDQERLQKNLLKKEKGTEEEVDWVKTCN</sequence>
<reference evidence="1 2" key="1">
    <citation type="journal article" date="2016" name="Genome Biol. Evol.">
        <title>Gene Family Evolution Reflects Adaptation to Soil Environmental Stressors in the Genome of the Collembolan Orchesella cincta.</title>
        <authorList>
            <person name="Faddeeva-Vakhrusheva A."/>
            <person name="Derks M.F."/>
            <person name="Anvar S.Y."/>
            <person name="Agamennone V."/>
            <person name="Suring W."/>
            <person name="Smit S."/>
            <person name="van Straalen N.M."/>
            <person name="Roelofs D."/>
        </authorList>
    </citation>
    <scope>NUCLEOTIDE SEQUENCE [LARGE SCALE GENOMIC DNA]</scope>
    <source>
        <tissue evidence="1">Mixed pool</tissue>
    </source>
</reference>
<evidence type="ECO:0000313" key="1">
    <source>
        <dbReference type="EMBL" id="ODM88891.1"/>
    </source>
</evidence>
<keyword evidence="2" id="KW-1185">Reference proteome</keyword>
<gene>
    <name evidence="1" type="ORF">Ocin01_17789</name>
</gene>
<comment type="caution">
    <text evidence="1">The sequence shown here is derived from an EMBL/GenBank/DDBJ whole genome shotgun (WGS) entry which is preliminary data.</text>
</comment>
<name>A0A1D2M7I9_ORCCI</name>
<dbReference type="Proteomes" id="UP000094527">
    <property type="component" value="Unassembled WGS sequence"/>
</dbReference>
<accession>A0A1D2M7I9</accession>
<dbReference type="EMBL" id="LJIJ01003084">
    <property type="protein sequence ID" value="ODM88891.1"/>
    <property type="molecule type" value="Genomic_DNA"/>
</dbReference>
<proteinExistence type="predicted"/>
<dbReference type="AlphaFoldDB" id="A0A1D2M7I9"/>